<protein>
    <submittedName>
        <fullName evidence="9">Cocaine esterase</fullName>
    </submittedName>
</protein>
<proteinExistence type="predicted"/>
<dbReference type="Pfam" id="PF13359">
    <property type="entry name" value="DDE_Tnp_4"/>
    <property type="match status" value="1"/>
</dbReference>
<feature type="domain" description="THAP-type" evidence="8">
    <location>
        <begin position="1"/>
        <end position="91"/>
    </location>
</feature>
<evidence type="ECO:0000313" key="10">
    <source>
        <dbReference type="EMBL" id="KAK3929124.1"/>
    </source>
</evidence>
<feature type="region of interest" description="Disordered" evidence="7">
    <location>
        <begin position="123"/>
        <end position="142"/>
    </location>
</feature>
<evidence type="ECO:0000313" key="9">
    <source>
        <dbReference type="EMBL" id="KAK3919630.1"/>
    </source>
</evidence>
<dbReference type="InterPro" id="IPR027805">
    <property type="entry name" value="Transposase_HTH_dom"/>
</dbReference>
<dbReference type="Pfam" id="PF13613">
    <property type="entry name" value="HTH_Tnp_4"/>
    <property type="match status" value="1"/>
</dbReference>
<keyword evidence="5 6" id="KW-0238">DNA-binding</keyword>
<evidence type="ECO:0000256" key="4">
    <source>
        <dbReference type="ARBA" id="ARBA00022833"/>
    </source>
</evidence>
<keyword evidence="2" id="KW-0479">Metal-binding</keyword>
<keyword evidence="3 6" id="KW-0863">Zinc-finger</keyword>
<dbReference type="PROSITE" id="PS50950">
    <property type="entry name" value="ZF_THAP"/>
    <property type="match status" value="1"/>
</dbReference>
<dbReference type="PANTHER" id="PTHR23080">
    <property type="entry name" value="THAP DOMAIN PROTEIN"/>
    <property type="match status" value="1"/>
</dbReference>
<evidence type="ECO:0000256" key="6">
    <source>
        <dbReference type="PROSITE-ProRule" id="PRU00309"/>
    </source>
</evidence>
<dbReference type="EMBL" id="JAHWGI010000979">
    <property type="protein sequence ID" value="KAK3919630.1"/>
    <property type="molecule type" value="Genomic_DNA"/>
</dbReference>
<dbReference type="SMART" id="SM00980">
    <property type="entry name" value="THAP"/>
    <property type="match status" value="1"/>
</dbReference>
<evidence type="ECO:0000256" key="2">
    <source>
        <dbReference type="ARBA" id="ARBA00022723"/>
    </source>
</evidence>
<dbReference type="InterPro" id="IPR027806">
    <property type="entry name" value="HARBI1_dom"/>
</dbReference>
<dbReference type="AlphaFoldDB" id="A0AAE1HE29"/>
<gene>
    <name evidence="9" type="ORF">KUF71_008757</name>
    <name evidence="10" type="ORF">KUF71_017610</name>
</gene>
<dbReference type="SUPFAM" id="SSF57716">
    <property type="entry name" value="Glucocorticoid receptor-like (DNA-binding domain)"/>
    <property type="match status" value="1"/>
</dbReference>
<name>A0AAE1HE29_9NEOP</name>
<keyword evidence="11" id="KW-1185">Reference proteome</keyword>
<dbReference type="EMBL" id="JAHWGI010001376">
    <property type="protein sequence ID" value="KAK3929124.1"/>
    <property type="molecule type" value="Genomic_DNA"/>
</dbReference>
<evidence type="ECO:0000256" key="7">
    <source>
        <dbReference type="SAM" id="MobiDB-lite"/>
    </source>
</evidence>
<dbReference type="GO" id="GO:0003677">
    <property type="term" value="F:DNA binding"/>
    <property type="evidence" value="ECO:0007669"/>
    <property type="project" value="UniProtKB-UniRule"/>
</dbReference>
<evidence type="ECO:0000256" key="1">
    <source>
        <dbReference type="ARBA" id="ARBA00001968"/>
    </source>
</evidence>
<evidence type="ECO:0000313" key="11">
    <source>
        <dbReference type="Proteomes" id="UP001219518"/>
    </source>
</evidence>
<comment type="cofactor">
    <cofactor evidence="1">
        <name>a divalent metal cation</name>
        <dbReference type="ChEBI" id="CHEBI:60240"/>
    </cofactor>
</comment>
<evidence type="ECO:0000259" key="8">
    <source>
        <dbReference type="PROSITE" id="PS50950"/>
    </source>
</evidence>
<reference evidence="9" key="1">
    <citation type="submission" date="2021-07" db="EMBL/GenBank/DDBJ databases">
        <authorList>
            <person name="Catto M.A."/>
            <person name="Jacobson A."/>
            <person name="Kennedy G."/>
            <person name="Labadie P."/>
            <person name="Hunt B.G."/>
            <person name="Srinivasan R."/>
        </authorList>
    </citation>
    <scope>NUCLEOTIDE SEQUENCE</scope>
    <source>
        <strain evidence="9">PL_HMW_Pooled</strain>
        <tissue evidence="9">Head</tissue>
    </source>
</reference>
<dbReference type="InterPro" id="IPR006612">
    <property type="entry name" value="THAP_Znf"/>
</dbReference>
<reference evidence="9" key="2">
    <citation type="journal article" date="2023" name="BMC Genomics">
        <title>Pest status, molecular evolution, and epigenetic factors derived from the genome assembly of Frankliniella fusca, a thysanopteran phytovirus vector.</title>
        <authorList>
            <person name="Catto M.A."/>
            <person name="Labadie P.E."/>
            <person name="Jacobson A.L."/>
            <person name="Kennedy G.G."/>
            <person name="Srinivasan R."/>
            <person name="Hunt B.G."/>
        </authorList>
    </citation>
    <scope>NUCLEOTIDE SEQUENCE</scope>
    <source>
        <strain evidence="9">PL_HMW_Pooled</strain>
    </source>
</reference>
<sequence length="477" mass="54425">MVICCVYGCSQKPVKGGPNFFRIPTVRENEGEQVFLLTRRRRALWLSRINRKDLREENVTSSTRICPKHFVSGKPAYYMSHLDPDWAPSLHLGYGSNANPELAQKRLERTNRRRALSNITNAEALPLPEPEPEPEPSTKDAMTQTDLCSDDFIKFEENEKIAMASTFTEESLRYDNYKVKYYTGVHSFELLKVVFDMVSQYSKRSDRRTVLSQFQELCIVLLRLRLNLQEEDLAYRFNIDQSTVSRIIDAWLPVMAHALECLIIWPDRETLKKTMPECFQDAFGTSVTVIIDCFEIHSESASALLPKAQLYSYYKHFSSCKVLIGITPQGTVCYVSLAWGGRSSDHWITVSSGFLNKLLPGDVVLADRGFDIADDVGLLHARVLIPCFRDKKRNQLAADELEITREIAQVRVHVERVIGLVRRKYRILDSKLHHSWLAKAKGEKVARIDHAIRVCCALANLSPPIVPITKTSVEIFA</sequence>
<evidence type="ECO:0000256" key="5">
    <source>
        <dbReference type="ARBA" id="ARBA00023125"/>
    </source>
</evidence>
<dbReference type="Pfam" id="PF05485">
    <property type="entry name" value="THAP"/>
    <property type="match status" value="1"/>
</dbReference>
<organism evidence="9 11">
    <name type="scientific">Frankliniella fusca</name>
    <dbReference type="NCBI Taxonomy" id="407009"/>
    <lineage>
        <taxon>Eukaryota</taxon>
        <taxon>Metazoa</taxon>
        <taxon>Ecdysozoa</taxon>
        <taxon>Arthropoda</taxon>
        <taxon>Hexapoda</taxon>
        <taxon>Insecta</taxon>
        <taxon>Pterygota</taxon>
        <taxon>Neoptera</taxon>
        <taxon>Paraneoptera</taxon>
        <taxon>Thysanoptera</taxon>
        <taxon>Terebrantia</taxon>
        <taxon>Thripoidea</taxon>
        <taxon>Thripidae</taxon>
        <taxon>Frankliniella</taxon>
    </lineage>
</organism>
<keyword evidence="4" id="KW-0862">Zinc</keyword>
<comment type="caution">
    <text evidence="9">The sequence shown here is derived from an EMBL/GenBank/DDBJ whole genome shotgun (WGS) entry which is preliminary data.</text>
</comment>
<evidence type="ECO:0000256" key="3">
    <source>
        <dbReference type="ARBA" id="ARBA00022771"/>
    </source>
</evidence>
<dbReference type="Proteomes" id="UP001219518">
    <property type="component" value="Unassembled WGS sequence"/>
</dbReference>
<accession>A0AAE1HE29</accession>
<dbReference type="GO" id="GO:0008270">
    <property type="term" value="F:zinc ion binding"/>
    <property type="evidence" value="ECO:0007669"/>
    <property type="project" value="UniProtKB-KW"/>
</dbReference>